<feature type="region of interest" description="Disordered" evidence="1">
    <location>
        <begin position="1"/>
        <end position="34"/>
    </location>
</feature>
<dbReference type="InterPro" id="IPR055371">
    <property type="entry name" value="SpaA_PFL_dom_4"/>
</dbReference>
<organism evidence="4 5">
    <name type="scientific">Glutamicibacter uratoxydans</name>
    <name type="common">Arthrobacter uratoxydans</name>
    <dbReference type="NCBI Taxonomy" id="43667"/>
    <lineage>
        <taxon>Bacteria</taxon>
        <taxon>Bacillati</taxon>
        <taxon>Actinomycetota</taxon>
        <taxon>Actinomycetes</taxon>
        <taxon>Micrococcales</taxon>
        <taxon>Micrococcaceae</taxon>
        <taxon>Glutamicibacter</taxon>
    </lineage>
</organism>
<keyword evidence="2" id="KW-0472">Membrane</keyword>
<proteinExistence type="predicted"/>
<feature type="domain" description="SpaA-like prealbumin fold" evidence="3">
    <location>
        <begin position="222"/>
        <end position="326"/>
    </location>
</feature>
<dbReference type="EMBL" id="BJNY01000008">
    <property type="protein sequence ID" value="GED06083.1"/>
    <property type="molecule type" value="Genomic_DNA"/>
</dbReference>
<keyword evidence="2" id="KW-1133">Transmembrane helix</keyword>
<gene>
    <name evidence="4" type="ORF">AUR04nite_16150</name>
</gene>
<protein>
    <recommendedName>
        <fullName evidence="3">SpaA-like prealbumin fold domain-containing protein</fullName>
    </recommendedName>
</protein>
<evidence type="ECO:0000259" key="3">
    <source>
        <dbReference type="Pfam" id="PF24514"/>
    </source>
</evidence>
<feature type="transmembrane region" description="Helical" evidence="2">
    <location>
        <begin position="2701"/>
        <end position="2720"/>
    </location>
</feature>
<evidence type="ECO:0000313" key="4">
    <source>
        <dbReference type="EMBL" id="GED06083.1"/>
    </source>
</evidence>
<name>A0A4Y4DNA8_GLUUR</name>
<feature type="compositionally biased region" description="Polar residues" evidence="1">
    <location>
        <begin position="1"/>
        <end position="10"/>
    </location>
</feature>
<reference evidence="4 5" key="1">
    <citation type="submission" date="2019-06" db="EMBL/GenBank/DDBJ databases">
        <title>Whole genome shotgun sequence of Glutamicibacter uratoxydans NBRC 15515.</title>
        <authorList>
            <person name="Hosoyama A."/>
            <person name="Uohara A."/>
            <person name="Ohji S."/>
            <person name="Ichikawa N."/>
        </authorList>
    </citation>
    <scope>NUCLEOTIDE SEQUENCE [LARGE SCALE GENOMIC DNA]</scope>
    <source>
        <strain evidence="4 5">NBRC 15515</strain>
    </source>
</reference>
<evidence type="ECO:0000256" key="1">
    <source>
        <dbReference type="SAM" id="MobiDB-lite"/>
    </source>
</evidence>
<keyword evidence="5" id="KW-1185">Reference proteome</keyword>
<sequence length="2728" mass="289518">MKASATTTNKLVKKASEANNEPAKTSSAPKATTESLVAKVESDTPVAGIAGQCDTNENLGSVNTFMQKSDETEFHNGNEQIGLYEGGVVHQRVEMTLPAGENELVITYQVKKAGTWAYDYLLNQSAIGANITGWQVIQGAATDDQVNTVKITLQVDGTAGQNYPVTLYFDAHIASELDHGPGTGASSISGSPYHVTLDTLNCASTGSRDNQIKASDVQAGVVTIVKEAEPADGTDFDFTLLESRFHDSVGFKLDDSANSDTGAALDQQVTYTVTPSTVTITENDIPAGWNLDDIQCTNAQTTRNGSSISFALVDDQEVTCTFYNNKTTYKDLTLTKSAIPSFDRDYDWEIEKKLAEGQDSTIKSSSESVDVDYDVVVTPSAAQDANFKVKGTITVTNPNDTAMSGVTLADQIGGTNCVISTGSGPISNPISVPSGSTEYTYSCDMPDGTTATSSGTNNVTATWDEDAYYGTDGSADASAPYDFSDATPTVTDEEVTITDDKLDLSGIEGGNIVNATDGPRTFHYTIEWTGEAGKCLTENRNTATLSSDDGKDLTSSQNVEICVGANLSVEKLVVSSFNRSYDWDIVKEALDEQPITADPNTGEFTANYKITVTPKQYTDSDWAMYGTISVQNPNDWQDVAVTVDDQVDLGGGVACTVTGVKDDDSILDADPATPGFQTSIAKGATVVFNYSCIFDGKPASYDGSNKATVSWDADKAFTTDSSAAKTVPVTADSWTQTPLNNQVEITDNPALFDDPWLINYSDGEQSRTYSYTWTVDRAGTCQQFTNVATLTGNSGLSMSDSAVVEGCREAGLSVTKDVTATYDRTYEWSIDKKLAEGQPAKVVVDENGNATVNYEVEATNTGYTDSDTTMSGTITVANPNDFTDVAATVSDINTFSAACTFEYNGATGDGSLAVTVPKSGSVTVNYTCDVSSVTEADYTGGTNTAKVTWGDGLSKESAAVPVTFTRDQTTDDTVKVYDDQSNPSGNPKLLGEASFDESPRSFSYTITYQAPTGGCAPFTNKAWVDVSGDEDPSDTQTVEVCDQENLTVSKTVDASYERDYDWSIDKQVDKTRFTVAGNGQVTAHYTVTATPSGPQDSAKSVSGSITINNPNTMVGELTATVEDIIDVPGAACAINGTDAAADAAGFQVVLEDGGSAILDYDCLIPAGTDIAGSYTNTAKVTWGKDREASAPVEFTFTEVKTTDAEVQVLDDKTVEGDSMVLGTAKVSTQPNVFSYDLQLSGVAGTCTDYTNTAVVQESTAQGDENSASATTTVCAGADLSVLKNVVTSFDRSYLWNVDKEALSSQPLTADPATGEVTADYRVTVTPTGHEDSSWAMSGQITVANDNDWQDVSATVVDMANLGDGVTCTITGVDGENIADADINAAGFQLVIERSTTLVLNYNCQFTQQPAYDGSNTATVTWDAQAANTVNGESSFEAQIFADDWSQTPKNDSVTVTDSHHDFGEPWVVHLGDSPESMTRDYSVTWTVAEAGACQEFTNIAVINGNDGFTDQDSQTVQACREAGLGISKTVNASYDRTYQWTIDKSLAEGQDPKIVTDGEMDQRINYEITATNTGFEDSGWELNGVITVTNPNDYTGIDATLADTVSIDGVECTLEQTQVSIPANGSVDVGYWCDVSSGVAASSYQDQHNTVTATWSDQRTASAKVDFNFAIDQQTDREITVWDDQADPAKDPVALGTVSIDQSPQVFEYQLVLHSPAGQCASYTNTAWVDVTGEDDPRDSATVELCGKLALALGKDASASFDRTYLWDLDKKVDRTEVTVDEDGTADFSYTVSALPDGFEDSGFEAHGVITIENPNQFSEADTVATVTDTVDIDGVTCTIDAEDADAGTAGLQIAVPAGAQLQLPYSCDGTPKKLTGTNTVAISWGEDSTATADAAINYTLDQETNAQITVVDDKTDPANPVELGTANWNAQGTPIDFDYTLRHQAVAGECTDFTNTAVILQTGATDSTTVTLCGQKSLVLSKTATALYNQDYEWAIDKQVDQTKLVANEDGSITAHYTVEARTTGVADENLRLNGTLTVQNPNEFGSITATLEDRVSTAGATCTIDAPDADAEIPGLQVVLEAGQVLEADYGCTLDPDLGVSAFDQAVNTVSATFGERTASAQADINFTVDKVTDQSVTVTDDKMNPEADPVVLGTVDAADAPKSFEYDMRLTPAEGTCTVYTNTAKVAEHTDGNHMDESSVDLQLCKEADLTIAKTAAGSYHRDFDWKVSKNAEKTEFMVGEDGRATASYTVDAEVTGHQDSDWAVAGSITVVNPNDYKDTEVALQDNLSLDSGSCTFADVVDGKVIVKAGESLVVDYDCTFDAPLAESDYDSATNSVTATWQDDEGEPRTVTAAADIAFSPRTLSDDSVTVIDDMTDPQNPVELGTVNADDEKVSFVYDLELNTAPGTCSVHTNTAWIEQATGNDDDADSVDVTLCAQTPVALTTQAAADFDRQYLWEIGKVAADDQYTAKPGGDITVGYTVNATPQGVKDTGHEVTGTISFSNPNAGDEPLALTLDQLGDVAGMKCRVDAQDLDPKLDGIQLLVPAGAGDQPGVLDIQINCEGAPTALSGAITVKASYKDADGIERRLSAEAKFEYQMASEKDKVITVSDDQANPQGDARELGQATWNEQGTPQVFTYDVVFKAPNDACITKVNTATIVQTGQQDAASVNLCAEEPPVVAPPAPRPPLAITGVSESMLWLLGASGAMLVAGALMLLQHRRRQHP</sequence>
<dbReference type="Proteomes" id="UP000316612">
    <property type="component" value="Unassembled WGS sequence"/>
</dbReference>
<accession>A0A4Y4DNA8</accession>
<evidence type="ECO:0000313" key="5">
    <source>
        <dbReference type="Proteomes" id="UP000316612"/>
    </source>
</evidence>
<feature type="compositionally biased region" description="Polar residues" evidence="1">
    <location>
        <begin position="17"/>
        <end position="34"/>
    </location>
</feature>
<dbReference type="Pfam" id="PF24514">
    <property type="entry name" value="SpaA_4"/>
    <property type="match status" value="1"/>
</dbReference>
<evidence type="ECO:0000256" key="2">
    <source>
        <dbReference type="SAM" id="Phobius"/>
    </source>
</evidence>
<comment type="caution">
    <text evidence="4">The sequence shown here is derived from an EMBL/GenBank/DDBJ whole genome shotgun (WGS) entry which is preliminary data.</text>
</comment>
<keyword evidence="2" id="KW-0812">Transmembrane</keyword>